<dbReference type="RefSeq" id="WP_077117813.1">
    <property type="nucleotide sequence ID" value="NZ_LOKT01000012.1"/>
</dbReference>
<dbReference type="STRING" id="1538463.B0T36_17935"/>
<dbReference type="InterPro" id="IPR019933">
    <property type="entry name" value="DivIVA_domain"/>
</dbReference>
<comment type="caution">
    <text evidence="9">The sequence shown here is derived from an EMBL/GenBank/DDBJ whole genome shotgun (WGS) entry which is preliminary data.</text>
</comment>
<keyword evidence="6" id="KW-0175">Coiled coil</keyword>
<dbReference type="GO" id="GO:0051301">
    <property type="term" value="P:cell division"/>
    <property type="evidence" value="ECO:0007669"/>
    <property type="project" value="UniProtKB-KW"/>
</dbReference>
<evidence type="ECO:0000256" key="4">
    <source>
        <dbReference type="ARBA" id="ARBA00022490"/>
    </source>
</evidence>
<evidence type="ECO:0000256" key="8">
    <source>
        <dbReference type="ARBA" id="ARBA00031737"/>
    </source>
</evidence>
<dbReference type="PANTHER" id="PTHR35794:SF2">
    <property type="entry name" value="CELL DIVISION PROTEIN DIVIVA"/>
    <property type="match status" value="1"/>
</dbReference>
<gene>
    <name evidence="9" type="ORF">B0T46_15600</name>
</gene>
<dbReference type="AlphaFoldDB" id="A0A1W0BIV5"/>
<comment type="similarity">
    <text evidence="2">Belongs to the DivIVA family.</text>
</comment>
<dbReference type="PANTHER" id="PTHR35794">
    <property type="entry name" value="CELL DIVISION PROTEIN DIVIVA"/>
    <property type="match status" value="1"/>
</dbReference>
<organism evidence="9 10">
    <name type="scientific">Nocardia donostiensis</name>
    <dbReference type="NCBI Taxonomy" id="1538463"/>
    <lineage>
        <taxon>Bacteria</taxon>
        <taxon>Bacillati</taxon>
        <taxon>Actinomycetota</taxon>
        <taxon>Actinomycetes</taxon>
        <taxon>Mycobacteriales</taxon>
        <taxon>Nocardiaceae</taxon>
        <taxon>Nocardia</taxon>
    </lineage>
</organism>
<dbReference type="Proteomes" id="UP000188836">
    <property type="component" value="Unassembled WGS sequence"/>
</dbReference>
<keyword evidence="5" id="KW-0132">Cell division</keyword>
<dbReference type="GO" id="GO:0005737">
    <property type="term" value="C:cytoplasm"/>
    <property type="evidence" value="ECO:0007669"/>
    <property type="project" value="UniProtKB-SubCell"/>
</dbReference>
<dbReference type="Gene3D" id="6.10.250.660">
    <property type="match status" value="3"/>
</dbReference>
<dbReference type="EMBL" id="MUMY01000013">
    <property type="protein sequence ID" value="ONM47702.1"/>
    <property type="molecule type" value="Genomic_DNA"/>
</dbReference>
<keyword evidence="7" id="KW-0131">Cell cycle</keyword>
<evidence type="ECO:0000256" key="2">
    <source>
        <dbReference type="ARBA" id="ARBA00009008"/>
    </source>
</evidence>
<keyword evidence="4" id="KW-0963">Cytoplasm</keyword>
<evidence type="ECO:0000313" key="9">
    <source>
        <dbReference type="EMBL" id="ONM47702.1"/>
    </source>
</evidence>
<keyword evidence="10" id="KW-1185">Reference proteome</keyword>
<reference evidence="9 10" key="1">
    <citation type="journal article" date="2016" name="Antonie Van Leeuwenhoek">
        <title>Nocardia donostiensis sp. nov., isolated from human respiratory specimens.</title>
        <authorList>
            <person name="Ercibengoa M."/>
            <person name="Bell M."/>
            <person name="Marimon J.M."/>
            <person name="Humrighouse B."/>
            <person name="Klenk H.P."/>
            <person name="Potter G."/>
            <person name="Perez-Trallero E."/>
        </authorList>
    </citation>
    <scope>NUCLEOTIDE SEQUENCE [LARGE SCALE GENOMIC DNA]</scope>
    <source>
        <strain evidence="9 10">X1655</strain>
    </source>
</reference>
<evidence type="ECO:0000256" key="6">
    <source>
        <dbReference type="ARBA" id="ARBA00023054"/>
    </source>
</evidence>
<evidence type="ECO:0000256" key="3">
    <source>
        <dbReference type="ARBA" id="ARBA00018787"/>
    </source>
</evidence>
<name>A0A1W0BIV5_9NOCA</name>
<evidence type="ECO:0000256" key="7">
    <source>
        <dbReference type="ARBA" id="ARBA00023306"/>
    </source>
</evidence>
<comment type="subcellular location">
    <subcellularLocation>
        <location evidence="1">Cytoplasm</location>
    </subcellularLocation>
</comment>
<evidence type="ECO:0000313" key="10">
    <source>
        <dbReference type="Proteomes" id="UP000188836"/>
    </source>
</evidence>
<evidence type="ECO:0000256" key="1">
    <source>
        <dbReference type="ARBA" id="ARBA00004496"/>
    </source>
</evidence>
<dbReference type="NCBIfam" id="TIGR03544">
    <property type="entry name" value="DivI1A_domain"/>
    <property type="match status" value="4"/>
</dbReference>
<sequence>MTPEDIGRTAFAMTPPGLRGYRTEEVDACCELIAAALDGRTTLTADELRHVTFGVPDGSPGYRADQVDEFLDRVRAELELRQRGALPVPATGALLTPEEVQRLRFSYAPLHQRGYRTGEVDAFLALVAATLAHNGPGSLTVQEVRATRFPVAGPDIRGYQRDEVDAFVDLVVTVLKQPACPR</sequence>
<proteinExistence type="inferred from homology"/>
<evidence type="ECO:0000256" key="5">
    <source>
        <dbReference type="ARBA" id="ARBA00022618"/>
    </source>
</evidence>
<accession>A0A1W0BIV5</accession>
<protein>
    <recommendedName>
        <fullName evidence="3">Cell wall synthesis protein Wag31</fullName>
    </recommendedName>
    <alternativeName>
        <fullName evidence="8">Antigen 84</fullName>
    </alternativeName>
</protein>
<dbReference type="InterPro" id="IPR007793">
    <property type="entry name" value="DivIVA_fam"/>
</dbReference>